<proteinExistence type="predicted"/>
<dbReference type="CDD" id="cd04702">
    <property type="entry name" value="ASRGL1_like"/>
    <property type="match status" value="1"/>
</dbReference>
<keyword evidence="4" id="KW-0645">Protease</keyword>
<dbReference type="InterPro" id="IPR033844">
    <property type="entry name" value="ASRGL1_meta"/>
</dbReference>
<dbReference type="EC" id="3.5.1.1" evidence="3"/>
<feature type="active site" description="Nucleophile" evidence="9">
    <location>
        <position position="178"/>
    </location>
</feature>
<dbReference type="GO" id="GO:0008798">
    <property type="term" value="F:beta-aspartyl-peptidase activity"/>
    <property type="evidence" value="ECO:0007669"/>
    <property type="project" value="UniProtKB-EC"/>
</dbReference>
<evidence type="ECO:0000256" key="4">
    <source>
        <dbReference type="ARBA" id="ARBA00022670"/>
    </source>
</evidence>
<dbReference type="Pfam" id="PF01112">
    <property type="entry name" value="Asparaginase_2"/>
    <property type="match status" value="1"/>
</dbReference>
<gene>
    <name evidence="12" type="ORF">CAP_8681</name>
</gene>
<evidence type="ECO:0000256" key="5">
    <source>
        <dbReference type="ARBA" id="ARBA00022801"/>
    </source>
</evidence>
<reference evidence="12 13" key="1">
    <citation type="submission" date="2013-05" db="EMBL/GenBank/DDBJ databases">
        <title>Genome assembly of Chondromyces apiculatus DSM 436.</title>
        <authorList>
            <person name="Sharma G."/>
            <person name="Khatri I."/>
            <person name="Kaur C."/>
            <person name="Mayilraj S."/>
            <person name="Subramanian S."/>
        </authorList>
    </citation>
    <scope>NUCLEOTIDE SEQUENCE [LARGE SCALE GENOMIC DNA]</scope>
    <source>
        <strain evidence="12 13">DSM 436</strain>
    </source>
</reference>
<keyword evidence="6" id="KW-0068">Autocatalytic cleavage</keyword>
<evidence type="ECO:0000256" key="6">
    <source>
        <dbReference type="ARBA" id="ARBA00022813"/>
    </source>
</evidence>
<dbReference type="InterPro" id="IPR029055">
    <property type="entry name" value="Ntn_hydrolases_N"/>
</dbReference>
<feature type="site" description="Cleavage; by autolysis" evidence="11">
    <location>
        <begin position="177"/>
        <end position="178"/>
    </location>
</feature>
<evidence type="ECO:0000313" key="12">
    <source>
        <dbReference type="EMBL" id="EYF07558.1"/>
    </source>
</evidence>
<evidence type="ECO:0000256" key="9">
    <source>
        <dbReference type="PIRSR" id="PIRSR600246-1"/>
    </source>
</evidence>
<accession>A0A017TE65</accession>
<dbReference type="EC" id="3.4.19.5" evidence="2"/>
<feature type="binding site" evidence="10">
    <location>
        <begin position="229"/>
        <end position="232"/>
    </location>
    <ligand>
        <name>substrate</name>
    </ligand>
</feature>
<protein>
    <recommendedName>
        <fullName evidence="8">Isoaspartyl peptidase</fullName>
        <ecNumber evidence="2">3.4.19.5</ecNumber>
        <ecNumber evidence="3">3.5.1.1</ecNumber>
    </recommendedName>
</protein>
<keyword evidence="5" id="KW-0378">Hydrolase</keyword>
<evidence type="ECO:0000256" key="3">
    <source>
        <dbReference type="ARBA" id="ARBA00012920"/>
    </source>
</evidence>
<dbReference type="PANTHER" id="PTHR10188">
    <property type="entry name" value="L-ASPARAGINASE"/>
    <property type="match status" value="1"/>
</dbReference>
<dbReference type="GO" id="GO:0005737">
    <property type="term" value="C:cytoplasm"/>
    <property type="evidence" value="ECO:0007669"/>
    <property type="project" value="TreeGrafter"/>
</dbReference>
<dbReference type="EMBL" id="ASRX01000009">
    <property type="protein sequence ID" value="EYF07558.1"/>
    <property type="molecule type" value="Genomic_DNA"/>
</dbReference>
<dbReference type="AlphaFoldDB" id="A0A017TE65"/>
<dbReference type="GO" id="GO:0006508">
    <property type="term" value="P:proteolysis"/>
    <property type="evidence" value="ECO:0007669"/>
    <property type="project" value="UniProtKB-KW"/>
</dbReference>
<evidence type="ECO:0000256" key="7">
    <source>
        <dbReference type="ARBA" id="ARBA00049366"/>
    </source>
</evidence>
<comment type="caution">
    <text evidence="12">The sequence shown here is derived from an EMBL/GenBank/DDBJ whole genome shotgun (WGS) entry which is preliminary data.</text>
</comment>
<dbReference type="eggNOG" id="COG1446">
    <property type="taxonomic scope" value="Bacteria"/>
</dbReference>
<dbReference type="SUPFAM" id="SSF56235">
    <property type="entry name" value="N-terminal nucleophile aminohydrolases (Ntn hydrolases)"/>
    <property type="match status" value="1"/>
</dbReference>
<dbReference type="PANTHER" id="PTHR10188:SF6">
    <property type="entry name" value="N(4)-(BETA-N-ACETYLGLUCOSAMINYL)-L-ASPARAGINASE"/>
    <property type="match status" value="1"/>
</dbReference>
<dbReference type="Gene3D" id="3.60.20.30">
    <property type="entry name" value="(Glycosyl)asparaginase"/>
    <property type="match status" value="1"/>
</dbReference>
<dbReference type="GO" id="GO:0004067">
    <property type="term" value="F:asparaginase activity"/>
    <property type="evidence" value="ECO:0007669"/>
    <property type="project" value="UniProtKB-EC"/>
</dbReference>
<keyword evidence="13" id="KW-1185">Reference proteome</keyword>
<dbReference type="InterPro" id="IPR000246">
    <property type="entry name" value="Peptidase_T2"/>
</dbReference>
<comment type="catalytic activity">
    <reaction evidence="1">
        <text>Cleavage of a beta-linked Asp residue from the N-terminus of a polypeptide.</text>
        <dbReference type="EC" id="3.4.19.5"/>
    </reaction>
</comment>
<evidence type="ECO:0000256" key="2">
    <source>
        <dbReference type="ARBA" id="ARBA00012879"/>
    </source>
</evidence>
<dbReference type="FunFam" id="3.60.20.30:FF:000001">
    <property type="entry name" value="Isoaspartyl peptidase/L-asparaginase"/>
    <property type="match status" value="1"/>
</dbReference>
<dbReference type="Proteomes" id="UP000019678">
    <property type="component" value="Unassembled WGS sequence"/>
</dbReference>
<name>A0A017TE65_9BACT</name>
<dbReference type="RefSeq" id="WP_231511180.1">
    <property type="nucleotide sequence ID" value="NZ_ASRX01000009.1"/>
</dbReference>
<evidence type="ECO:0000256" key="1">
    <source>
        <dbReference type="ARBA" id="ARBA00000306"/>
    </source>
</evidence>
<evidence type="ECO:0000313" key="13">
    <source>
        <dbReference type="Proteomes" id="UP000019678"/>
    </source>
</evidence>
<feature type="binding site" evidence="10">
    <location>
        <begin position="206"/>
        <end position="209"/>
    </location>
    <ligand>
        <name>substrate</name>
    </ligand>
</feature>
<evidence type="ECO:0000256" key="8">
    <source>
        <dbReference type="ARBA" id="ARBA00069124"/>
    </source>
</evidence>
<organism evidence="12 13">
    <name type="scientific">Chondromyces apiculatus DSM 436</name>
    <dbReference type="NCBI Taxonomy" id="1192034"/>
    <lineage>
        <taxon>Bacteria</taxon>
        <taxon>Pseudomonadati</taxon>
        <taxon>Myxococcota</taxon>
        <taxon>Polyangia</taxon>
        <taxon>Polyangiales</taxon>
        <taxon>Polyangiaceae</taxon>
        <taxon>Chondromyces</taxon>
    </lineage>
</organism>
<sequence length="307" mass="31086">MVTEATPIHTQGAAGGRYCVLVHGGAGNVPLERRALHVEGCLRAARVAAELLGAGGSALDAVERAVRALEDDPLFNAGTGASLNEEGRVEHDASIMEGRTLRAGGVCALSGFRNPVAIARAVLEDGRHVLYAAGGAARFALARGFTSVDEASLVTEAARAALHVAQSGQGPTGWAGGTVGAVAFDATGLRAAATSTGGTLNKRVGRVGDSPLIGAGTYADDEAGAVSTTGHGEAMIRLGVARAVAEHMRAGASPEEAARVEIARTRDRLQATGGVIALDATGRWGLARSTDTMSWAVAGERGELSGY</sequence>
<comment type="catalytic activity">
    <reaction evidence="7">
        <text>L-asparagine + H2O = L-aspartate + NH4(+)</text>
        <dbReference type="Rhea" id="RHEA:21016"/>
        <dbReference type="ChEBI" id="CHEBI:15377"/>
        <dbReference type="ChEBI" id="CHEBI:28938"/>
        <dbReference type="ChEBI" id="CHEBI:29991"/>
        <dbReference type="ChEBI" id="CHEBI:58048"/>
        <dbReference type="EC" id="3.5.1.1"/>
    </reaction>
</comment>
<evidence type="ECO:0000256" key="10">
    <source>
        <dbReference type="PIRSR" id="PIRSR600246-2"/>
    </source>
</evidence>
<dbReference type="STRING" id="1192034.CAP_8681"/>
<evidence type="ECO:0000256" key="11">
    <source>
        <dbReference type="PIRSR" id="PIRSR600246-3"/>
    </source>
</evidence>